<dbReference type="RefSeq" id="WP_203818924.1">
    <property type="nucleotide sequence ID" value="NZ_BAAABP010000004.1"/>
</dbReference>
<accession>A0A919J0X6</accession>
<proteinExistence type="predicted"/>
<comment type="caution">
    <text evidence="2">The sequence shown here is derived from an EMBL/GenBank/DDBJ whole genome shotgun (WGS) entry which is preliminary data.</text>
</comment>
<gene>
    <name evidence="2" type="ORF">Afe05nite_42850</name>
</gene>
<name>A0A919J0X6_9ACTN</name>
<dbReference type="AlphaFoldDB" id="A0A919J0X6"/>
<evidence type="ECO:0008006" key="4">
    <source>
        <dbReference type="Google" id="ProtNLM"/>
    </source>
</evidence>
<dbReference type="Proteomes" id="UP000598174">
    <property type="component" value="Unassembled WGS sequence"/>
</dbReference>
<sequence length="194" mass="20027">MKQWIIVLCGGVTLLGTGGCAGADAGAAPAAPKATTLPGSADQQCLVAGSPWKASNPDLEASYREAVRGLDAKQVRVEGDQTLTVTQDLNVTILDETSARISGRTSNGADVVVTRRHTGSAGGQWKVSGRTLQPTGTWTGGIDVDTSATVDGHDRDSPVKMPADTFGTNTLTYSCTAGTLKLTAKGSSFAWLFN</sequence>
<keyword evidence="1" id="KW-0732">Signal</keyword>
<evidence type="ECO:0000313" key="2">
    <source>
        <dbReference type="EMBL" id="GIE12445.1"/>
    </source>
</evidence>
<protein>
    <recommendedName>
        <fullName evidence="4">Lipoprotein</fullName>
    </recommendedName>
</protein>
<reference evidence="2" key="1">
    <citation type="submission" date="2021-01" db="EMBL/GenBank/DDBJ databases">
        <title>Whole genome shotgun sequence of Actinoplanes ferrugineus NBRC 15555.</title>
        <authorList>
            <person name="Komaki H."/>
            <person name="Tamura T."/>
        </authorList>
    </citation>
    <scope>NUCLEOTIDE SEQUENCE</scope>
    <source>
        <strain evidence="2">NBRC 15555</strain>
    </source>
</reference>
<keyword evidence="3" id="KW-1185">Reference proteome</keyword>
<evidence type="ECO:0000256" key="1">
    <source>
        <dbReference type="SAM" id="SignalP"/>
    </source>
</evidence>
<evidence type="ECO:0000313" key="3">
    <source>
        <dbReference type="Proteomes" id="UP000598174"/>
    </source>
</evidence>
<dbReference type="EMBL" id="BOMM01000039">
    <property type="protein sequence ID" value="GIE12445.1"/>
    <property type="molecule type" value="Genomic_DNA"/>
</dbReference>
<dbReference type="PROSITE" id="PS51257">
    <property type="entry name" value="PROKAR_LIPOPROTEIN"/>
    <property type="match status" value="1"/>
</dbReference>
<feature type="signal peptide" evidence="1">
    <location>
        <begin position="1"/>
        <end position="23"/>
    </location>
</feature>
<organism evidence="2 3">
    <name type="scientific">Paractinoplanes ferrugineus</name>
    <dbReference type="NCBI Taxonomy" id="113564"/>
    <lineage>
        <taxon>Bacteria</taxon>
        <taxon>Bacillati</taxon>
        <taxon>Actinomycetota</taxon>
        <taxon>Actinomycetes</taxon>
        <taxon>Micromonosporales</taxon>
        <taxon>Micromonosporaceae</taxon>
        <taxon>Paractinoplanes</taxon>
    </lineage>
</organism>
<feature type="chain" id="PRO_5037369521" description="Lipoprotein" evidence="1">
    <location>
        <begin position="24"/>
        <end position="194"/>
    </location>
</feature>